<evidence type="ECO:0000256" key="1">
    <source>
        <dbReference type="ARBA" id="ARBA00022741"/>
    </source>
</evidence>
<keyword evidence="5" id="KW-0472">Membrane</keyword>
<dbReference type="InterPro" id="IPR008803">
    <property type="entry name" value="RHD3/Sey1"/>
</dbReference>
<name>A0A8T0WPU4_PANVG</name>
<evidence type="ECO:0000313" key="9">
    <source>
        <dbReference type="Proteomes" id="UP000823388"/>
    </source>
</evidence>
<protein>
    <recommendedName>
        <fullName evidence="7">GB1/RHD3-type G domain-containing protein</fullName>
    </recommendedName>
</protein>
<keyword evidence="2" id="KW-0378">Hydrolase</keyword>
<keyword evidence="3" id="KW-0256">Endoplasmic reticulum</keyword>
<dbReference type="PROSITE" id="PS51715">
    <property type="entry name" value="G_GB1_RHD3"/>
    <property type="match status" value="1"/>
</dbReference>
<evidence type="ECO:0000256" key="4">
    <source>
        <dbReference type="ARBA" id="ARBA00023134"/>
    </source>
</evidence>
<keyword evidence="1" id="KW-0547">Nucleotide-binding</keyword>
<dbReference type="AlphaFoldDB" id="A0A8T0WPU4"/>
<dbReference type="GO" id="GO:0016320">
    <property type="term" value="P:endoplasmic reticulum membrane fusion"/>
    <property type="evidence" value="ECO:0007669"/>
    <property type="project" value="TreeGrafter"/>
</dbReference>
<dbReference type="SUPFAM" id="SSF52540">
    <property type="entry name" value="P-loop containing nucleoside triphosphate hydrolases"/>
    <property type="match status" value="1"/>
</dbReference>
<keyword evidence="4" id="KW-0342">GTP-binding</keyword>
<sequence>MEGGRERPATIAGEPSYGYFRAVPTPSRRSTISEMGDACFSTELIDGDGVFNVSELENFMKEARLGECGLSYAVVSIMGLQSSGKSTLLNHLFGTNFRKTDAFKGRSLPKVYGWQRLKSKKIEPCTLVMDMEGTDGKERGEVI</sequence>
<evidence type="ECO:0000313" key="8">
    <source>
        <dbReference type="EMBL" id="KAG2649315.1"/>
    </source>
</evidence>
<reference evidence="8" key="1">
    <citation type="submission" date="2020-05" db="EMBL/GenBank/DDBJ databases">
        <title>WGS assembly of Panicum virgatum.</title>
        <authorList>
            <person name="Lovell J.T."/>
            <person name="Jenkins J."/>
            <person name="Shu S."/>
            <person name="Juenger T.E."/>
            <person name="Schmutz J."/>
        </authorList>
    </citation>
    <scope>NUCLEOTIDE SEQUENCE</scope>
    <source>
        <strain evidence="8">AP13</strain>
    </source>
</reference>
<keyword evidence="9" id="KW-1185">Reference proteome</keyword>
<dbReference type="InterPro" id="IPR027417">
    <property type="entry name" value="P-loop_NTPase"/>
</dbReference>
<proteinExistence type="inferred from homology"/>
<gene>
    <name evidence="8" type="ORF">PVAP13_1NG110100</name>
</gene>
<dbReference type="PANTHER" id="PTHR45923:SF2">
    <property type="entry name" value="PROTEIN SEY1"/>
    <property type="match status" value="1"/>
</dbReference>
<organism evidence="8 9">
    <name type="scientific">Panicum virgatum</name>
    <name type="common">Blackwell switchgrass</name>
    <dbReference type="NCBI Taxonomy" id="38727"/>
    <lineage>
        <taxon>Eukaryota</taxon>
        <taxon>Viridiplantae</taxon>
        <taxon>Streptophyta</taxon>
        <taxon>Embryophyta</taxon>
        <taxon>Tracheophyta</taxon>
        <taxon>Spermatophyta</taxon>
        <taxon>Magnoliopsida</taxon>
        <taxon>Liliopsida</taxon>
        <taxon>Poales</taxon>
        <taxon>Poaceae</taxon>
        <taxon>PACMAD clade</taxon>
        <taxon>Panicoideae</taxon>
        <taxon>Panicodae</taxon>
        <taxon>Paniceae</taxon>
        <taxon>Panicinae</taxon>
        <taxon>Panicum</taxon>
        <taxon>Panicum sect. Hiantes</taxon>
    </lineage>
</organism>
<evidence type="ECO:0000256" key="2">
    <source>
        <dbReference type="ARBA" id="ARBA00022801"/>
    </source>
</evidence>
<accession>A0A8T0WPU4</accession>
<comment type="similarity">
    <text evidence="6">Belongs to the TRAFAC class dynamin-like GTPase superfamily. GB1/RHD3 GTPase family.</text>
</comment>
<dbReference type="GO" id="GO:0003924">
    <property type="term" value="F:GTPase activity"/>
    <property type="evidence" value="ECO:0007669"/>
    <property type="project" value="TreeGrafter"/>
</dbReference>
<dbReference type="EMBL" id="CM029038">
    <property type="protein sequence ID" value="KAG2649315.1"/>
    <property type="molecule type" value="Genomic_DNA"/>
</dbReference>
<dbReference type="PANTHER" id="PTHR45923">
    <property type="entry name" value="PROTEIN SEY1"/>
    <property type="match status" value="1"/>
</dbReference>
<dbReference type="InterPro" id="IPR030386">
    <property type="entry name" value="G_GB1_RHD3_dom"/>
</dbReference>
<evidence type="ECO:0000256" key="3">
    <source>
        <dbReference type="ARBA" id="ARBA00022824"/>
    </source>
</evidence>
<dbReference type="Proteomes" id="UP000823388">
    <property type="component" value="Chromosome 1N"/>
</dbReference>
<comment type="caution">
    <text evidence="8">The sequence shown here is derived from an EMBL/GenBank/DDBJ whole genome shotgun (WGS) entry which is preliminary data.</text>
</comment>
<dbReference type="Gene3D" id="3.40.50.300">
    <property type="entry name" value="P-loop containing nucleotide triphosphate hydrolases"/>
    <property type="match status" value="1"/>
</dbReference>
<dbReference type="Pfam" id="PF05879">
    <property type="entry name" value="RHD3_GTPase"/>
    <property type="match status" value="1"/>
</dbReference>
<evidence type="ECO:0000259" key="7">
    <source>
        <dbReference type="PROSITE" id="PS51715"/>
    </source>
</evidence>
<evidence type="ECO:0000256" key="5">
    <source>
        <dbReference type="ARBA" id="ARBA00023136"/>
    </source>
</evidence>
<evidence type="ECO:0000256" key="6">
    <source>
        <dbReference type="PROSITE-ProRule" id="PRU01052"/>
    </source>
</evidence>
<dbReference type="GO" id="GO:0005525">
    <property type="term" value="F:GTP binding"/>
    <property type="evidence" value="ECO:0007669"/>
    <property type="project" value="UniProtKB-KW"/>
</dbReference>
<dbReference type="GO" id="GO:0005783">
    <property type="term" value="C:endoplasmic reticulum"/>
    <property type="evidence" value="ECO:0007669"/>
    <property type="project" value="TreeGrafter"/>
</dbReference>
<feature type="domain" description="GB1/RHD3-type G" evidence="7">
    <location>
        <begin position="69"/>
        <end position="143"/>
    </location>
</feature>